<dbReference type="NCBIfam" id="TIGR03025">
    <property type="entry name" value="EPS_sugtrans"/>
    <property type="match status" value="1"/>
</dbReference>
<evidence type="ECO:0000259" key="8">
    <source>
        <dbReference type="Pfam" id="PF02397"/>
    </source>
</evidence>
<feature type="transmembrane region" description="Helical" evidence="7">
    <location>
        <begin position="53"/>
        <end position="70"/>
    </location>
</feature>
<dbReference type="Pfam" id="PF02397">
    <property type="entry name" value="Bac_transf"/>
    <property type="match status" value="1"/>
</dbReference>
<dbReference type="InterPro" id="IPR003362">
    <property type="entry name" value="Bact_transf"/>
</dbReference>
<evidence type="ECO:0000256" key="6">
    <source>
        <dbReference type="ARBA" id="ARBA00023136"/>
    </source>
</evidence>
<dbReference type="Proteomes" id="UP000494365">
    <property type="component" value="Unassembled WGS sequence"/>
</dbReference>
<dbReference type="InterPro" id="IPR017475">
    <property type="entry name" value="EPS_sugar_tfrase"/>
</dbReference>
<dbReference type="Gene3D" id="3.40.50.720">
    <property type="entry name" value="NAD(P)-binding Rossmann-like Domain"/>
    <property type="match status" value="1"/>
</dbReference>
<sequence>MRNVIRQTDGRDFAAVESLLARLFDVMLIALGAVVASLLFTPDAGYRTLESNFVLFDMALALLLLPWFGVYDSWRGRSKWRLAINVVFGWIVVQACGLVMMFLLHRTALMSRLWCVSWTVLTAVGIVASRLLVHAVLGRLRRAGRNLRMVAVVGAGSHCNSVIANIAGSPAAGFRAVATFNTGGDTDLGAHGLPSFACLHEFADWVRREKVDEVWLALRMSDESTVLRVLDEFSDDLVNLRFIPDVRSLVMFDRNVVDLIGSPAINLVASPMTPYALMQKALFDRLFASAILLVLAPLMLSIAVAIKVTSKGPALFTQRRKGADGRVFRIYKFRSMRLHTEQPGVVRQATRGDPRVTRLGAFLRRTSLDELPQFFNVLRGEMSVVGPRPHAIEHDDEYRSVVDGYIHRYRIKPGITGWAQINGFRGETDQIEKMRGRVEHDLYYLRNWSFGLDMRIVMATVVKGLVDRNAY</sequence>
<dbReference type="AlphaFoldDB" id="A0A6S7B223"/>
<dbReference type="PANTHER" id="PTHR30576">
    <property type="entry name" value="COLANIC BIOSYNTHESIS UDP-GLUCOSE LIPID CARRIER TRANSFERASE"/>
    <property type="match status" value="1"/>
</dbReference>
<gene>
    <name evidence="9" type="primary">wcaJ_2</name>
    <name evidence="9" type="ORF">LMG28614_00362</name>
</gene>
<keyword evidence="4 7" id="KW-0812">Transmembrane</keyword>
<evidence type="ECO:0000256" key="3">
    <source>
        <dbReference type="ARBA" id="ARBA00022679"/>
    </source>
</evidence>
<dbReference type="NCBIfam" id="TIGR03023">
    <property type="entry name" value="WcaJ_sugtrans"/>
    <property type="match status" value="1"/>
</dbReference>
<proteinExistence type="inferred from homology"/>
<keyword evidence="5 7" id="KW-1133">Transmembrane helix</keyword>
<name>A0A6S7B223_9BURK</name>
<dbReference type="PANTHER" id="PTHR30576:SF0">
    <property type="entry name" value="UNDECAPRENYL-PHOSPHATE N-ACETYLGALACTOSAMINYL 1-PHOSPHATE TRANSFERASE-RELATED"/>
    <property type="match status" value="1"/>
</dbReference>
<reference evidence="9 10" key="1">
    <citation type="submission" date="2020-04" db="EMBL/GenBank/DDBJ databases">
        <authorList>
            <person name="De Canck E."/>
        </authorList>
    </citation>
    <scope>NUCLEOTIDE SEQUENCE [LARGE SCALE GENOMIC DNA]</scope>
    <source>
        <strain evidence="9 10">LMG 28614</strain>
    </source>
</reference>
<dbReference type="InterPro" id="IPR017473">
    <property type="entry name" value="Undecaprenyl-P_gluc_Ptfrase"/>
</dbReference>
<evidence type="ECO:0000256" key="5">
    <source>
        <dbReference type="ARBA" id="ARBA00022989"/>
    </source>
</evidence>
<evidence type="ECO:0000313" key="9">
    <source>
        <dbReference type="EMBL" id="CAB3777122.1"/>
    </source>
</evidence>
<dbReference type="RefSeq" id="WP_175147898.1">
    <property type="nucleotide sequence ID" value="NZ_CADIKK010000001.1"/>
</dbReference>
<evidence type="ECO:0000256" key="1">
    <source>
        <dbReference type="ARBA" id="ARBA00004141"/>
    </source>
</evidence>
<feature type="transmembrane region" description="Helical" evidence="7">
    <location>
        <begin position="20"/>
        <end position="41"/>
    </location>
</feature>
<evidence type="ECO:0000256" key="4">
    <source>
        <dbReference type="ARBA" id="ARBA00022692"/>
    </source>
</evidence>
<protein>
    <submittedName>
        <fullName evidence="9">UDP-glucose:undecaprenyl-phosphate glucose-1-phosphate transferase</fullName>
        <ecNumber evidence="9">2.7.8.31</ecNumber>
    </submittedName>
</protein>
<comment type="subcellular location">
    <subcellularLocation>
        <location evidence="1">Membrane</location>
        <topology evidence="1">Multi-pass membrane protein</topology>
    </subcellularLocation>
</comment>
<keyword evidence="10" id="KW-1185">Reference proteome</keyword>
<feature type="transmembrane region" description="Helical" evidence="7">
    <location>
        <begin position="286"/>
        <end position="306"/>
    </location>
</feature>
<comment type="similarity">
    <text evidence="2">Belongs to the bacterial sugar transferase family.</text>
</comment>
<dbReference type="EC" id="2.7.8.31" evidence="9"/>
<keyword evidence="6 7" id="KW-0472">Membrane</keyword>
<evidence type="ECO:0000256" key="7">
    <source>
        <dbReference type="SAM" id="Phobius"/>
    </source>
</evidence>
<feature type="domain" description="Bacterial sugar transferase" evidence="8">
    <location>
        <begin position="280"/>
        <end position="463"/>
    </location>
</feature>
<dbReference type="Pfam" id="PF13727">
    <property type="entry name" value="CoA_binding_3"/>
    <property type="match status" value="1"/>
</dbReference>
<dbReference type="GO" id="GO:0089702">
    <property type="term" value="F:undecaprenyl-phosphate glucose phosphotransferase activity"/>
    <property type="evidence" value="ECO:0007669"/>
    <property type="project" value="UniProtKB-EC"/>
</dbReference>
<dbReference type="GO" id="GO:0016020">
    <property type="term" value="C:membrane"/>
    <property type="evidence" value="ECO:0007669"/>
    <property type="project" value="UniProtKB-SubCell"/>
</dbReference>
<feature type="transmembrane region" description="Helical" evidence="7">
    <location>
        <begin position="82"/>
        <end position="104"/>
    </location>
</feature>
<evidence type="ECO:0000256" key="2">
    <source>
        <dbReference type="ARBA" id="ARBA00006464"/>
    </source>
</evidence>
<accession>A0A6S7B223</accession>
<feature type="transmembrane region" description="Helical" evidence="7">
    <location>
        <begin position="116"/>
        <end position="137"/>
    </location>
</feature>
<evidence type="ECO:0000313" key="10">
    <source>
        <dbReference type="Proteomes" id="UP000494365"/>
    </source>
</evidence>
<keyword evidence="3 9" id="KW-0808">Transferase</keyword>
<dbReference type="EMBL" id="CADIKK010000001">
    <property type="protein sequence ID" value="CAB3777122.1"/>
    <property type="molecule type" value="Genomic_DNA"/>
</dbReference>
<organism evidence="9 10">
    <name type="scientific">Paraburkholderia ultramafica</name>
    <dbReference type="NCBI Taxonomy" id="1544867"/>
    <lineage>
        <taxon>Bacteria</taxon>
        <taxon>Pseudomonadati</taxon>
        <taxon>Pseudomonadota</taxon>
        <taxon>Betaproteobacteria</taxon>
        <taxon>Burkholderiales</taxon>
        <taxon>Burkholderiaceae</taxon>
        <taxon>Paraburkholderia</taxon>
    </lineage>
</organism>